<reference evidence="1 2" key="2">
    <citation type="submission" date="2020-03" db="EMBL/GenBank/DDBJ databases">
        <authorList>
            <person name="Ichikawa N."/>
            <person name="Kimura A."/>
            <person name="Kitahashi Y."/>
            <person name="Uohara A."/>
        </authorList>
    </citation>
    <scope>NUCLEOTIDE SEQUENCE [LARGE SCALE GENOMIC DNA]</scope>
    <source>
        <strain evidence="1 2">NBRC 108639</strain>
    </source>
</reference>
<comment type="caution">
    <text evidence="1">The sequence shown here is derived from an EMBL/GenBank/DDBJ whole genome shotgun (WGS) entry which is preliminary data.</text>
</comment>
<gene>
    <name evidence="1" type="ORF">Phou_019540</name>
</gene>
<proteinExistence type="predicted"/>
<organism evidence="1 2">
    <name type="scientific">Phytohabitans houttuyneae</name>
    <dbReference type="NCBI Taxonomy" id="1076126"/>
    <lineage>
        <taxon>Bacteria</taxon>
        <taxon>Bacillati</taxon>
        <taxon>Actinomycetota</taxon>
        <taxon>Actinomycetes</taxon>
        <taxon>Micromonosporales</taxon>
        <taxon>Micromonosporaceae</taxon>
    </lineage>
</organism>
<accession>A0A6V8K251</accession>
<sequence length="55" mass="6267">MTLNLPIDAEANELLQRSPLALLVGMILDHHTGERMFDAWAVSWYNGRTGVTWRV</sequence>
<reference evidence="1 2" key="1">
    <citation type="submission" date="2020-03" db="EMBL/GenBank/DDBJ databases">
        <title>Whole genome shotgun sequence of Phytohabitans houttuyneae NBRC 108639.</title>
        <authorList>
            <person name="Komaki H."/>
            <person name="Tamura T."/>
        </authorList>
    </citation>
    <scope>NUCLEOTIDE SEQUENCE [LARGE SCALE GENOMIC DNA]</scope>
    <source>
        <strain evidence="1 2">NBRC 108639</strain>
    </source>
</reference>
<dbReference type="RefSeq" id="WP_281365017.1">
    <property type="nucleotide sequence ID" value="NZ_BAABGO010000018.1"/>
</dbReference>
<dbReference type="AlphaFoldDB" id="A0A6V8K251"/>
<name>A0A6V8K251_9ACTN</name>
<evidence type="ECO:0000313" key="2">
    <source>
        <dbReference type="Proteomes" id="UP000482800"/>
    </source>
</evidence>
<keyword evidence="2" id="KW-1185">Reference proteome</keyword>
<evidence type="ECO:0000313" key="1">
    <source>
        <dbReference type="EMBL" id="GFJ77774.1"/>
    </source>
</evidence>
<dbReference type="Proteomes" id="UP000482800">
    <property type="component" value="Unassembled WGS sequence"/>
</dbReference>
<dbReference type="EMBL" id="BLPF01000001">
    <property type="protein sequence ID" value="GFJ77774.1"/>
    <property type="molecule type" value="Genomic_DNA"/>
</dbReference>
<protein>
    <submittedName>
        <fullName evidence="1">Uncharacterized protein</fullName>
    </submittedName>
</protein>